<dbReference type="PANTHER" id="PTHR32332">
    <property type="entry name" value="2-NITROPROPANE DIOXYGENASE"/>
    <property type="match status" value="1"/>
</dbReference>
<dbReference type="CDD" id="cd04730">
    <property type="entry name" value="NPD_like"/>
    <property type="match status" value="1"/>
</dbReference>
<dbReference type="Gene3D" id="3.20.20.70">
    <property type="entry name" value="Aldolase class I"/>
    <property type="match status" value="1"/>
</dbReference>
<evidence type="ECO:0000313" key="4">
    <source>
        <dbReference type="EMBL" id="KAK3342918.1"/>
    </source>
</evidence>
<dbReference type="InterPro" id="IPR013785">
    <property type="entry name" value="Aldolase_TIM"/>
</dbReference>
<dbReference type="GO" id="GO:0018580">
    <property type="term" value="F:nitronate monooxygenase activity"/>
    <property type="evidence" value="ECO:0007669"/>
    <property type="project" value="InterPro"/>
</dbReference>
<comment type="caution">
    <text evidence="4">The sequence shown here is derived from an EMBL/GenBank/DDBJ whole genome shotgun (WGS) entry which is preliminary data.</text>
</comment>
<keyword evidence="2" id="KW-0288">FMN</keyword>
<evidence type="ECO:0000313" key="5">
    <source>
        <dbReference type="Proteomes" id="UP001278500"/>
    </source>
</evidence>
<dbReference type="Pfam" id="PF03060">
    <property type="entry name" value="NMO"/>
    <property type="match status" value="1"/>
</dbReference>
<dbReference type="GeneID" id="87861884"/>
<evidence type="ECO:0000256" key="3">
    <source>
        <dbReference type="ARBA" id="ARBA00023002"/>
    </source>
</evidence>
<keyword evidence="4" id="KW-0223">Dioxygenase</keyword>
<dbReference type="Proteomes" id="UP001278500">
    <property type="component" value="Unassembled WGS sequence"/>
</dbReference>
<dbReference type="AlphaFoldDB" id="A0AAE0JDQ8"/>
<organism evidence="4 5">
    <name type="scientific">Neurospora tetraspora</name>
    <dbReference type="NCBI Taxonomy" id="94610"/>
    <lineage>
        <taxon>Eukaryota</taxon>
        <taxon>Fungi</taxon>
        <taxon>Dikarya</taxon>
        <taxon>Ascomycota</taxon>
        <taxon>Pezizomycotina</taxon>
        <taxon>Sordariomycetes</taxon>
        <taxon>Sordariomycetidae</taxon>
        <taxon>Sordariales</taxon>
        <taxon>Sordariaceae</taxon>
        <taxon>Neurospora</taxon>
    </lineage>
</organism>
<dbReference type="GO" id="GO:0051213">
    <property type="term" value="F:dioxygenase activity"/>
    <property type="evidence" value="ECO:0007669"/>
    <property type="project" value="UniProtKB-KW"/>
</dbReference>
<dbReference type="EMBL" id="JAUEPP010000005">
    <property type="protein sequence ID" value="KAK3342918.1"/>
    <property type="molecule type" value="Genomic_DNA"/>
</dbReference>
<reference evidence="4" key="2">
    <citation type="submission" date="2023-06" db="EMBL/GenBank/DDBJ databases">
        <authorList>
            <consortium name="Lawrence Berkeley National Laboratory"/>
            <person name="Haridas S."/>
            <person name="Hensen N."/>
            <person name="Bonometti L."/>
            <person name="Westerberg I."/>
            <person name="Brannstrom I.O."/>
            <person name="Guillou S."/>
            <person name="Cros-Aarteil S."/>
            <person name="Calhoun S."/>
            <person name="Kuo A."/>
            <person name="Mondo S."/>
            <person name="Pangilinan J."/>
            <person name="Riley R."/>
            <person name="Labutti K."/>
            <person name="Andreopoulos B."/>
            <person name="Lipzen A."/>
            <person name="Chen C."/>
            <person name="Yanf M."/>
            <person name="Daum C."/>
            <person name="Ng V."/>
            <person name="Clum A."/>
            <person name="Steindorff A."/>
            <person name="Ohm R."/>
            <person name="Martin F."/>
            <person name="Silar P."/>
            <person name="Natvig D."/>
            <person name="Lalanne C."/>
            <person name="Gautier V."/>
            <person name="Ament-Velasquez S.L."/>
            <person name="Kruys A."/>
            <person name="Hutchinson M.I."/>
            <person name="Powell A.J."/>
            <person name="Barry K."/>
            <person name="Miller A.N."/>
            <person name="Grigoriev I.V."/>
            <person name="Debuchy R."/>
            <person name="Gladieux P."/>
            <person name="Thoren M.H."/>
            <person name="Johannesson H."/>
        </authorList>
    </citation>
    <scope>NUCLEOTIDE SEQUENCE</scope>
    <source>
        <strain evidence="4">CBS 560.94</strain>
    </source>
</reference>
<proteinExistence type="predicted"/>
<gene>
    <name evidence="4" type="ORF">B0H65DRAFT_428062</name>
</gene>
<keyword evidence="1" id="KW-0285">Flavoprotein</keyword>
<protein>
    <submittedName>
        <fullName evidence="4">FMN-dependent 2-nitropropane dioxygenase</fullName>
    </submittedName>
</protein>
<evidence type="ECO:0000256" key="1">
    <source>
        <dbReference type="ARBA" id="ARBA00022630"/>
    </source>
</evidence>
<evidence type="ECO:0000256" key="2">
    <source>
        <dbReference type="ARBA" id="ARBA00022643"/>
    </source>
</evidence>
<keyword evidence="5" id="KW-1185">Reference proteome</keyword>
<keyword evidence="3" id="KW-0560">Oxidoreductase</keyword>
<name>A0AAE0JDQ8_9PEZI</name>
<accession>A0AAE0JDQ8</accession>
<dbReference type="PANTHER" id="PTHR32332:SF34">
    <property type="entry name" value="2-NITROPROPANE DIOXYGENASE FAMILY, PUTATIVE-RELATED"/>
    <property type="match status" value="1"/>
</dbReference>
<dbReference type="SUPFAM" id="SSF51412">
    <property type="entry name" value="Inosine monophosphate dehydrogenase (IMPDH)"/>
    <property type="match status" value="1"/>
</dbReference>
<dbReference type="RefSeq" id="XP_062680711.1">
    <property type="nucleotide sequence ID" value="XM_062824730.1"/>
</dbReference>
<sequence>MPLHFPGHSKKKEESAQTALTKLNSWFPTTKNPVIISAPMYLIANGTLAAEVSKAGGIGFVAAGFDFRPGSSQLTTLSSELSLARQALGLSDRPLTPLPAIGVGFILTHTISVPHFVDTVLPILIEHSPQAVWLFANDPDFEAAHSSDEGPAAKGTAKQIIEALHAAGFVVFFQVGTVKDARKAVADGADVIVAQGIDAGGHQVAKGSGIVSLVPEMRDMIDREFAGREVVVVAAGGVADGRGVVGALGLGAEGVVLGTRFIVATEAATPEFRRKLILETNDGGLNTVKSQFHDQINSTTIWHNVYDGRAVRGASYDDHAAGLPFEENHKKFKEAASSGDNSRTVTWAGTAVGLVKDQKPAGDIVRELREQAKERIKKIQVFAA</sequence>
<reference evidence="4" key="1">
    <citation type="journal article" date="2023" name="Mol. Phylogenet. Evol.">
        <title>Genome-scale phylogeny and comparative genomics of the fungal order Sordariales.</title>
        <authorList>
            <person name="Hensen N."/>
            <person name="Bonometti L."/>
            <person name="Westerberg I."/>
            <person name="Brannstrom I.O."/>
            <person name="Guillou S."/>
            <person name="Cros-Aarteil S."/>
            <person name="Calhoun S."/>
            <person name="Haridas S."/>
            <person name="Kuo A."/>
            <person name="Mondo S."/>
            <person name="Pangilinan J."/>
            <person name="Riley R."/>
            <person name="LaButti K."/>
            <person name="Andreopoulos B."/>
            <person name="Lipzen A."/>
            <person name="Chen C."/>
            <person name="Yan M."/>
            <person name="Daum C."/>
            <person name="Ng V."/>
            <person name="Clum A."/>
            <person name="Steindorff A."/>
            <person name="Ohm R.A."/>
            <person name="Martin F."/>
            <person name="Silar P."/>
            <person name="Natvig D.O."/>
            <person name="Lalanne C."/>
            <person name="Gautier V."/>
            <person name="Ament-Velasquez S.L."/>
            <person name="Kruys A."/>
            <person name="Hutchinson M.I."/>
            <person name="Powell A.J."/>
            <person name="Barry K."/>
            <person name="Miller A.N."/>
            <person name="Grigoriev I.V."/>
            <person name="Debuchy R."/>
            <person name="Gladieux P."/>
            <person name="Hiltunen Thoren M."/>
            <person name="Johannesson H."/>
        </authorList>
    </citation>
    <scope>NUCLEOTIDE SEQUENCE</scope>
    <source>
        <strain evidence="4">CBS 560.94</strain>
    </source>
</reference>
<dbReference type="InterPro" id="IPR004136">
    <property type="entry name" value="NMO"/>
</dbReference>